<dbReference type="EMBL" id="SMDC01000014">
    <property type="protein sequence ID" value="TCW33436.1"/>
    <property type="molecule type" value="Genomic_DNA"/>
</dbReference>
<evidence type="ECO:0000256" key="1">
    <source>
        <dbReference type="SAM" id="MobiDB-lite"/>
    </source>
</evidence>
<gene>
    <name evidence="3" type="ORF">EDC29_11483</name>
</gene>
<name>A0A4R4A687_MARGR</name>
<evidence type="ECO:0000313" key="4">
    <source>
        <dbReference type="Proteomes" id="UP000295247"/>
    </source>
</evidence>
<feature type="region of interest" description="Disordered" evidence="1">
    <location>
        <begin position="273"/>
        <end position="294"/>
    </location>
</feature>
<evidence type="ECO:0000313" key="3">
    <source>
        <dbReference type="EMBL" id="TCW33436.1"/>
    </source>
</evidence>
<dbReference type="InterPro" id="IPR038610">
    <property type="entry name" value="FliK-like_C_sf"/>
</dbReference>
<reference evidence="3 4" key="1">
    <citation type="submission" date="2019-03" db="EMBL/GenBank/DDBJ databases">
        <title>Genomic Encyclopedia of Type Strains, Phase IV (KMG-IV): sequencing the most valuable type-strain genomes for metagenomic binning, comparative biology and taxonomic classification.</title>
        <authorList>
            <person name="Goeker M."/>
        </authorList>
    </citation>
    <scope>NUCLEOTIDE SEQUENCE [LARGE SCALE GENOMIC DNA]</scope>
    <source>
        <strain evidence="3 4">DSM 203</strain>
    </source>
</reference>
<organism evidence="3 4">
    <name type="scientific">Marichromatium gracile</name>
    <name type="common">Chromatium gracile</name>
    <dbReference type="NCBI Taxonomy" id="1048"/>
    <lineage>
        <taxon>Bacteria</taxon>
        <taxon>Pseudomonadati</taxon>
        <taxon>Pseudomonadota</taxon>
        <taxon>Gammaproteobacteria</taxon>
        <taxon>Chromatiales</taxon>
        <taxon>Chromatiaceae</taxon>
        <taxon>Marichromatium</taxon>
    </lineage>
</organism>
<dbReference type="InterPro" id="IPR021136">
    <property type="entry name" value="Flagellar_hook_control-like_C"/>
</dbReference>
<dbReference type="Proteomes" id="UP000295247">
    <property type="component" value="Unassembled WGS sequence"/>
</dbReference>
<dbReference type="Gene3D" id="3.30.750.140">
    <property type="match status" value="1"/>
</dbReference>
<keyword evidence="3" id="KW-0282">Flagellum</keyword>
<accession>A0A4R4A687</accession>
<proteinExistence type="predicted"/>
<sequence>MTRDWLTQQVRLHLPQARALAETLTEWSRRLTTQEAIGTAQPKGQTPAPSTAAVPLNDRLERLISRLPGPSTLTEPGGLQRAVEGSGIWLEARLAQLALTPGALTDASLGEDLKAQLLQFADQIRRHNRDAADTTARTATPAVINAGKALEHETEGMLKQLVSLQLQPLEQETEQPRWVLDLPYRHSGGVGTVQAEIERERRQGEVEEAGWTIRLRLDLAELGPLSIRLTLKGQRLSASLLAERAPTAALLRSRLPLLREQLEARELEVTALHAGQGQTANPTRHPGPLISEQA</sequence>
<dbReference type="RefSeq" id="WP_123140789.1">
    <property type="nucleotide sequence ID" value="NZ_SMDC01000014.1"/>
</dbReference>
<protein>
    <submittedName>
        <fullName evidence="3">Flagellar hook-length control protein FliK</fullName>
    </submittedName>
</protein>
<keyword evidence="3" id="KW-0966">Cell projection</keyword>
<keyword evidence="3" id="KW-0969">Cilium</keyword>
<dbReference type="AlphaFoldDB" id="A0A4R4A687"/>
<feature type="domain" description="Flagellar hook-length control protein-like C-terminal" evidence="2">
    <location>
        <begin position="201"/>
        <end position="280"/>
    </location>
</feature>
<dbReference type="Pfam" id="PF02120">
    <property type="entry name" value="Flg_hook"/>
    <property type="match status" value="1"/>
</dbReference>
<comment type="caution">
    <text evidence="3">The sequence shown here is derived from an EMBL/GenBank/DDBJ whole genome shotgun (WGS) entry which is preliminary data.</text>
</comment>
<evidence type="ECO:0000259" key="2">
    <source>
        <dbReference type="Pfam" id="PF02120"/>
    </source>
</evidence>